<dbReference type="Pfam" id="PF12392">
    <property type="entry name" value="DUF3656"/>
    <property type="match status" value="1"/>
</dbReference>
<sequence>MDKTRIELLSPARDLACGKEAINHGADAVYIGAPKFGARAAAGNTLADIEALCAHARLYGASVHATMNTLLFDGELEAAREQAVALWNAGVDALIIQDMAFLEMDLPPIALHASTQTDNRTPERARFLEESGFQRVILARELSLAEIRAIADATTVALEAFVHGALCVSYSGQCWMSAALGGRSANRGTCGQPCRLAWDLKEASGKVISQGRHLLSLKDMDRSGHIGSMLDAGISSFKIEGRLKSADYVKNVTAYYRQALDRELERRAGATRASFGKVTHHFTPNPEKSFFRGGTDYYLSGKRGKVASPDTPKAMGERMGTVVHVAKDHVTLKTEKGRTPVVNGDGLCFLDPSGNLKGIKANRVDGGLIRPSQPVAKTGLFKGAVLYRNHDHAFLKLLEKESAERCLALDLSIKEVKDGLWIAAQDETGRSVTHWFGLEQVPARDKEKARKTLETQLAKLGGTPFYLRGLTLNLPPLFIPVSEINRLRREVVALLLDEANTLPVRDPEPVDRPVVPFPEACLTYKANVANALARTFYTRRGVTSVEPAFEAVEPDGAVTVMETRHCIRETLGLCKGRGNQAEPLVLENEKGRFTVHFLCGVCGMRIERQENV</sequence>
<dbReference type="PANTHER" id="PTHR30217">
    <property type="entry name" value="PEPTIDASE U32 FAMILY"/>
    <property type="match status" value="1"/>
</dbReference>
<gene>
    <name evidence="2" type="ORF">MSL71_1370</name>
</gene>
<dbReference type="Proteomes" id="UP000507962">
    <property type="component" value="Unassembled WGS sequence"/>
</dbReference>
<dbReference type="PANTHER" id="PTHR30217:SF10">
    <property type="entry name" value="23S RRNA 5-HYDROXYCYTIDINE C2501 SYNTHASE"/>
    <property type="match status" value="1"/>
</dbReference>
<dbReference type="Pfam" id="PF01136">
    <property type="entry name" value="Peptidase_U32"/>
    <property type="match status" value="1"/>
</dbReference>
<dbReference type="InterPro" id="IPR001539">
    <property type="entry name" value="Peptidase_U32"/>
</dbReference>
<protein>
    <submittedName>
        <fullName evidence="2">Peptidase u32</fullName>
    </submittedName>
</protein>
<reference evidence="2 3" key="1">
    <citation type="submission" date="2019-03" db="EMBL/GenBank/DDBJ databases">
        <authorList>
            <person name="Nijsse B."/>
        </authorList>
    </citation>
    <scope>NUCLEOTIDE SEQUENCE [LARGE SCALE GENOMIC DNA]</scope>
    <source>
        <strain evidence="2">Desulfoluna butyratoxydans MSL71</strain>
    </source>
</reference>
<dbReference type="AlphaFoldDB" id="A0A4U8YGK9"/>
<evidence type="ECO:0000313" key="2">
    <source>
        <dbReference type="EMBL" id="VFQ42516.1"/>
    </source>
</evidence>
<dbReference type="InterPro" id="IPR020988">
    <property type="entry name" value="Pept_U32_collagenase"/>
</dbReference>
<dbReference type="InterPro" id="IPR051454">
    <property type="entry name" value="RNA/ubiquinone_mod_enzymes"/>
</dbReference>
<feature type="domain" description="Peptidase U32 collagenase" evidence="1">
    <location>
        <begin position="386"/>
        <end position="497"/>
    </location>
</feature>
<name>A0A4U8YGK9_9BACT</name>
<proteinExistence type="predicted"/>
<evidence type="ECO:0000259" key="1">
    <source>
        <dbReference type="Pfam" id="PF12392"/>
    </source>
</evidence>
<evidence type="ECO:0000313" key="3">
    <source>
        <dbReference type="Proteomes" id="UP000507962"/>
    </source>
</evidence>
<keyword evidence="3" id="KW-1185">Reference proteome</keyword>
<dbReference type="PROSITE" id="PS01276">
    <property type="entry name" value="PEPTIDASE_U32"/>
    <property type="match status" value="1"/>
</dbReference>
<accession>A0A4U8YGK9</accession>
<dbReference type="EMBL" id="CAADHO010000001">
    <property type="protein sequence ID" value="VFQ42516.1"/>
    <property type="molecule type" value="Genomic_DNA"/>
</dbReference>
<organism evidence="2 3">
    <name type="scientific">Desulfoluna butyratoxydans</name>
    <dbReference type="NCBI Taxonomy" id="231438"/>
    <lineage>
        <taxon>Bacteria</taxon>
        <taxon>Pseudomonadati</taxon>
        <taxon>Thermodesulfobacteriota</taxon>
        <taxon>Desulfobacteria</taxon>
        <taxon>Desulfobacterales</taxon>
        <taxon>Desulfolunaceae</taxon>
        <taxon>Desulfoluna</taxon>
    </lineage>
</organism>
<dbReference type="RefSeq" id="WP_180136758.1">
    <property type="nucleotide sequence ID" value="NZ_CAADHO010000001.1"/>
</dbReference>